<organism evidence="1 2">
    <name type="scientific">Vitis vinifera</name>
    <name type="common">Grape</name>
    <dbReference type="NCBI Taxonomy" id="29760"/>
    <lineage>
        <taxon>Eukaryota</taxon>
        <taxon>Viridiplantae</taxon>
        <taxon>Streptophyta</taxon>
        <taxon>Embryophyta</taxon>
        <taxon>Tracheophyta</taxon>
        <taxon>Spermatophyta</taxon>
        <taxon>Magnoliopsida</taxon>
        <taxon>eudicotyledons</taxon>
        <taxon>Gunneridae</taxon>
        <taxon>Pentapetalae</taxon>
        <taxon>rosids</taxon>
        <taxon>Vitales</taxon>
        <taxon>Vitaceae</taxon>
        <taxon>Viteae</taxon>
        <taxon>Vitis</taxon>
    </lineage>
</organism>
<evidence type="ECO:0000313" key="2">
    <source>
        <dbReference type="Proteomes" id="UP000288805"/>
    </source>
</evidence>
<evidence type="ECO:0000313" key="1">
    <source>
        <dbReference type="EMBL" id="RVW55079.1"/>
    </source>
</evidence>
<dbReference type="Proteomes" id="UP000288805">
    <property type="component" value="Unassembled WGS sequence"/>
</dbReference>
<dbReference type="OrthoDB" id="1918611at2759"/>
<protein>
    <submittedName>
        <fullName evidence="1">Uncharacterized protein</fullName>
    </submittedName>
</protein>
<sequence>MLLCPVDTPVQILKSTNFDGWSAVSDEEVEVILPAAAYALAKIHMHLEVVWLSEENEIKEGLVRAFRSLLSNPGDWRTSLSELQFETLETLDVLSLEELFSEEDEFVKDDVMRFFKEFYEHGGSDFALCICDCYEGVYLSPKEGLRINLEKSELILVGRVENIDDLAMEFGCRVGSLPSTYLGSTFGCTIKNQVIRGKYREERGGWCSQEVREVYGVGLWKGIRINWDIVGTRISFLVGGVGGRCLGPLG</sequence>
<name>A0A438F4Z0_VITVI</name>
<dbReference type="AlphaFoldDB" id="A0A438F4Z0"/>
<gene>
    <name evidence="1" type="ORF">CK203_067115</name>
</gene>
<dbReference type="EMBL" id="QGNW01001119">
    <property type="protein sequence ID" value="RVW55079.1"/>
    <property type="molecule type" value="Genomic_DNA"/>
</dbReference>
<accession>A0A438F4Z0</accession>
<comment type="caution">
    <text evidence="1">The sequence shown here is derived from an EMBL/GenBank/DDBJ whole genome shotgun (WGS) entry which is preliminary data.</text>
</comment>
<proteinExistence type="predicted"/>
<reference evidence="1 2" key="1">
    <citation type="journal article" date="2018" name="PLoS Genet.">
        <title>Population sequencing reveals clonal diversity and ancestral inbreeding in the grapevine cultivar Chardonnay.</title>
        <authorList>
            <person name="Roach M.J."/>
            <person name="Johnson D.L."/>
            <person name="Bohlmann J."/>
            <person name="van Vuuren H.J."/>
            <person name="Jones S.J."/>
            <person name="Pretorius I.S."/>
            <person name="Schmidt S.A."/>
            <person name="Borneman A.R."/>
        </authorList>
    </citation>
    <scope>NUCLEOTIDE SEQUENCE [LARGE SCALE GENOMIC DNA]</scope>
    <source>
        <strain evidence="2">cv. Chardonnay</strain>
        <tissue evidence="1">Leaf</tissue>
    </source>
</reference>
<dbReference type="PANTHER" id="PTHR36061">
    <property type="match status" value="1"/>
</dbReference>
<dbReference type="PANTHER" id="PTHR36061:SF3">
    <property type="entry name" value="OS04G0692200 PROTEIN"/>
    <property type="match status" value="1"/>
</dbReference>